<name>A0A1G8R229_9MICC</name>
<dbReference type="AlphaFoldDB" id="A0A1G8R229"/>
<gene>
    <name evidence="2" type="ORF">SAMN05216555_10764</name>
</gene>
<keyword evidence="3" id="KW-1185">Reference proteome</keyword>
<feature type="compositionally biased region" description="Polar residues" evidence="1">
    <location>
        <begin position="141"/>
        <end position="150"/>
    </location>
</feature>
<evidence type="ECO:0000313" key="3">
    <source>
        <dbReference type="Proteomes" id="UP000182130"/>
    </source>
</evidence>
<reference evidence="3" key="1">
    <citation type="submission" date="2016-10" db="EMBL/GenBank/DDBJ databases">
        <authorList>
            <person name="Varghese N."/>
            <person name="Submissions S."/>
        </authorList>
    </citation>
    <scope>NUCLEOTIDE SEQUENCE [LARGE SCALE GENOMIC DNA]</scope>
    <source>
        <strain evidence="3">CGMCC 1.10783</strain>
    </source>
</reference>
<sequence>MRRGAGAADLGVVPDGSHEFGICSGVQVHASPRLSDTCPSQFPEVSPGESGGEHLCSTGYTAQAQQIIVNFHFSSPLPPARPRNTRAGLCGKPLLGVPSRLLIAEPGRGRGFPGFPRDRIPAGGKQPGRNVAYVARRRTHTNGPPRTPKSTGAGRRWPSRMPRAALCIVRAGAGSARAPAGPMGDQSASNRPHLGASKGAPASFRECHRVTATESSTGTSVRDSTSAVMLAP</sequence>
<protein>
    <submittedName>
        <fullName evidence="2">Uncharacterized protein</fullName>
    </submittedName>
</protein>
<evidence type="ECO:0000313" key="2">
    <source>
        <dbReference type="EMBL" id="SDJ11029.1"/>
    </source>
</evidence>
<feature type="region of interest" description="Disordered" evidence="1">
    <location>
        <begin position="136"/>
        <end position="157"/>
    </location>
</feature>
<organism evidence="2 3">
    <name type="scientific">Arthrobacter cupressi</name>
    <dbReference type="NCBI Taxonomy" id="1045773"/>
    <lineage>
        <taxon>Bacteria</taxon>
        <taxon>Bacillati</taxon>
        <taxon>Actinomycetota</taxon>
        <taxon>Actinomycetes</taxon>
        <taxon>Micrococcales</taxon>
        <taxon>Micrococcaceae</taxon>
        <taxon>Arthrobacter</taxon>
    </lineage>
</organism>
<dbReference type="EMBL" id="FNEI01000007">
    <property type="protein sequence ID" value="SDJ11029.1"/>
    <property type="molecule type" value="Genomic_DNA"/>
</dbReference>
<dbReference type="STRING" id="1045773.SAMN05216555_10764"/>
<accession>A0A1G8R229</accession>
<evidence type="ECO:0000256" key="1">
    <source>
        <dbReference type="SAM" id="MobiDB-lite"/>
    </source>
</evidence>
<feature type="region of interest" description="Disordered" evidence="1">
    <location>
        <begin position="108"/>
        <end position="127"/>
    </location>
</feature>
<dbReference type="Proteomes" id="UP000182130">
    <property type="component" value="Unassembled WGS sequence"/>
</dbReference>
<proteinExistence type="predicted"/>
<feature type="compositionally biased region" description="Polar residues" evidence="1">
    <location>
        <begin position="212"/>
        <end position="232"/>
    </location>
</feature>
<feature type="compositionally biased region" description="Low complexity" evidence="1">
    <location>
        <begin position="175"/>
        <end position="184"/>
    </location>
</feature>
<feature type="region of interest" description="Disordered" evidence="1">
    <location>
        <begin position="175"/>
        <end position="232"/>
    </location>
</feature>